<gene>
    <name evidence="1" type="ORF">GCM10010954_29830</name>
</gene>
<dbReference type="EMBL" id="BMEL01000004">
    <property type="protein sequence ID" value="GGF28785.1"/>
    <property type="molecule type" value="Genomic_DNA"/>
</dbReference>
<evidence type="ECO:0000313" key="1">
    <source>
        <dbReference type="EMBL" id="GGF28785.1"/>
    </source>
</evidence>
<protein>
    <submittedName>
        <fullName evidence="1">Uncharacterized protein</fullName>
    </submittedName>
</protein>
<reference evidence="1" key="1">
    <citation type="journal article" date="2014" name="Int. J. Syst. Evol. Microbiol.">
        <title>Complete genome sequence of Corynebacterium casei LMG S-19264T (=DSM 44701T), isolated from a smear-ripened cheese.</title>
        <authorList>
            <consortium name="US DOE Joint Genome Institute (JGI-PGF)"/>
            <person name="Walter F."/>
            <person name="Albersmeier A."/>
            <person name="Kalinowski J."/>
            <person name="Ruckert C."/>
        </authorList>
    </citation>
    <scope>NUCLEOTIDE SEQUENCE</scope>
    <source>
        <strain evidence="1">CGMCC 1.12153</strain>
    </source>
</reference>
<keyword evidence="2" id="KW-1185">Reference proteome</keyword>
<proteinExistence type="predicted"/>
<accession>A0A917B803</accession>
<name>A0A917B803_HALAA</name>
<sequence>MYDLALVISACSHQEQNMALKIERDEKSNQILLVPDMKEDICEKV</sequence>
<evidence type="ECO:0000313" key="2">
    <source>
        <dbReference type="Proteomes" id="UP000660110"/>
    </source>
</evidence>
<dbReference type="AlphaFoldDB" id="A0A917B803"/>
<reference evidence="1" key="2">
    <citation type="submission" date="2020-09" db="EMBL/GenBank/DDBJ databases">
        <authorList>
            <person name="Sun Q."/>
            <person name="Zhou Y."/>
        </authorList>
    </citation>
    <scope>NUCLEOTIDE SEQUENCE</scope>
    <source>
        <strain evidence="1">CGMCC 1.12153</strain>
    </source>
</reference>
<dbReference type="Proteomes" id="UP000660110">
    <property type="component" value="Unassembled WGS sequence"/>
</dbReference>
<comment type="caution">
    <text evidence="1">The sequence shown here is derived from an EMBL/GenBank/DDBJ whole genome shotgun (WGS) entry which is preliminary data.</text>
</comment>
<organism evidence="1 2">
    <name type="scientific">Halobacillus andaensis</name>
    <dbReference type="NCBI Taxonomy" id="1176239"/>
    <lineage>
        <taxon>Bacteria</taxon>
        <taxon>Bacillati</taxon>
        <taxon>Bacillota</taxon>
        <taxon>Bacilli</taxon>
        <taxon>Bacillales</taxon>
        <taxon>Bacillaceae</taxon>
        <taxon>Halobacillus</taxon>
    </lineage>
</organism>